<dbReference type="Proteomes" id="UP000440694">
    <property type="component" value="Unassembled WGS sequence"/>
</dbReference>
<dbReference type="PANTHER" id="PTHR36920:SF1">
    <property type="entry name" value="OUTER MEMBRANE PROTEIN W"/>
    <property type="match status" value="1"/>
</dbReference>
<dbReference type="GO" id="GO:0055085">
    <property type="term" value="P:transmembrane transport"/>
    <property type="evidence" value="ECO:0007669"/>
    <property type="project" value="TreeGrafter"/>
</dbReference>
<accession>A0A6I3KGM7</accession>
<dbReference type="InterPro" id="IPR005618">
    <property type="entry name" value="OMPW"/>
</dbReference>
<organism evidence="3 4">
    <name type="scientific">Hyphomicrobium album</name>
    <dbReference type="NCBI Taxonomy" id="2665159"/>
    <lineage>
        <taxon>Bacteria</taxon>
        <taxon>Pseudomonadati</taxon>
        <taxon>Pseudomonadota</taxon>
        <taxon>Alphaproteobacteria</taxon>
        <taxon>Hyphomicrobiales</taxon>
        <taxon>Hyphomicrobiaceae</taxon>
        <taxon>Hyphomicrobium</taxon>
    </lineage>
</organism>
<gene>
    <name evidence="3" type="ORF">GIW81_03915</name>
</gene>
<dbReference type="Pfam" id="PF03922">
    <property type="entry name" value="OmpW"/>
    <property type="match status" value="1"/>
</dbReference>
<dbReference type="GO" id="GO:0019867">
    <property type="term" value="C:outer membrane"/>
    <property type="evidence" value="ECO:0007669"/>
    <property type="project" value="InterPro"/>
</dbReference>
<dbReference type="RefSeq" id="WP_154738016.1">
    <property type="nucleotide sequence ID" value="NZ_WMBQ01000001.1"/>
</dbReference>
<keyword evidence="2" id="KW-0732">Signal</keyword>
<name>A0A6I3KGM7_9HYPH</name>
<evidence type="ECO:0000313" key="4">
    <source>
        <dbReference type="Proteomes" id="UP000440694"/>
    </source>
</evidence>
<comment type="caution">
    <text evidence="3">The sequence shown here is derived from an EMBL/GenBank/DDBJ whole genome shotgun (WGS) entry which is preliminary data.</text>
</comment>
<proteinExistence type="inferred from homology"/>
<reference evidence="3 4" key="1">
    <citation type="submission" date="2019-11" db="EMBL/GenBank/DDBJ databases">
        <title>Identification of a novel strain.</title>
        <authorList>
            <person name="Xu Q."/>
            <person name="Wang G."/>
        </authorList>
    </citation>
    <scope>NUCLEOTIDE SEQUENCE [LARGE SCALE GENOMIC DNA]</scope>
    <source>
        <strain evidence="4">xq</strain>
    </source>
</reference>
<feature type="signal peptide" evidence="2">
    <location>
        <begin position="1"/>
        <end position="24"/>
    </location>
</feature>
<comment type="similarity">
    <text evidence="1">Belongs to the OmpW/AlkL family.</text>
</comment>
<dbReference type="InterPro" id="IPR011250">
    <property type="entry name" value="OMP/PagP_B-barrel"/>
</dbReference>
<keyword evidence="4" id="KW-1185">Reference proteome</keyword>
<dbReference type="PANTHER" id="PTHR36920">
    <property type="match status" value="1"/>
</dbReference>
<sequence length="236" mass="24731">MRAVIRAGALALIVGTATVPPAQAGDTQGDFMVRVLGTVVDPDTDAAVSANGVGIAGANAEVSTQVIPALTLSYFFDSNWAVELFCCFSKHSVDGKGAIAGLGEIADTWIFPPVVTLQYHFAGLGPIKPYVGAGVQYIHFFNEGTGANALGASSVDIDDAFGFALQAGTDISLGQGWYLNADVKKVWLNTDVTWNNTALGTVKADVDIDPWIISAGVGYRFNLEDLFASRTTAPPK</sequence>
<dbReference type="Gene3D" id="2.40.160.20">
    <property type="match status" value="1"/>
</dbReference>
<evidence type="ECO:0000256" key="2">
    <source>
        <dbReference type="SAM" id="SignalP"/>
    </source>
</evidence>
<evidence type="ECO:0000313" key="3">
    <source>
        <dbReference type="EMBL" id="MTD93479.1"/>
    </source>
</evidence>
<dbReference type="AlphaFoldDB" id="A0A6I3KGM7"/>
<dbReference type="SUPFAM" id="SSF56925">
    <property type="entry name" value="OMPA-like"/>
    <property type="match status" value="1"/>
</dbReference>
<evidence type="ECO:0000256" key="1">
    <source>
        <dbReference type="ARBA" id="ARBA00009330"/>
    </source>
</evidence>
<dbReference type="EMBL" id="WMBQ01000001">
    <property type="protein sequence ID" value="MTD93479.1"/>
    <property type="molecule type" value="Genomic_DNA"/>
</dbReference>
<protein>
    <submittedName>
        <fullName evidence="3">Outer membrane beta-barrel protein</fullName>
    </submittedName>
</protein>
<feature type="chain" id="PRO_5026201105" evidence="2">
    <location>
        <begin position="25"/>
        <end position="236"/>
    </location>
</feature>